<proteinExistence type="predicted"/>
<gene>
    <name evidence="1" type="ORF">CH363_02260</name>
</gene>
<organism evidence="1 2">
    <name type="scientific">Leptospira haakeii</name>
    <dbReference type="NCBI Taxonomy" id="2023198"/>
    <lineage>
        <taxon>Bacteria</taxon>
        <taxon>Pseudomonadati</taxon>
        <taxon>Spirochaetota</taxon>
        <taxon>Spirochaetia</taxon>
        <taxon>Leptospirales</taxon>
        <taxon>Leptospiraceae</taxon>
        <taxon>Leptospira</taxon>
    </lineage>
</organism>
<accession>A0ABX4PQC3</accession>
<reference evidence="1 2" key="1">
    <citation type="submission" date="2017-07" db="EMBL/GenBank/DDBJ databases">
        <title>Leptospira spp. isolated from tropical soils.</title>
        <authorList>
            <person name="Thibeaux R."/>
            <person name="Iraola G."/>
            <person name="Ferres I."/>
            <person name="Bierque E."/>
            <person name="Girault D."/>
            <person name="Soupe-Gilbert M.-E."/>
            <person name="Picardeau M."/>
            <person name="Goarant C."/>
        </authorList>
    </citation>
    <scope>NUCLEOTIDE SEQUENCE [LARGE SCALE GENOMIC DNA]</scope>
    <source>
        <strain evidence="1 2">ATI7-C-A2</strain>
    </source>
</reference>
<evidence type="ECO:0000313" key="1">
    <source>
        <dbReference type="EMBL" id="PKA17491.1"/>
    </source>
</evidence>
<sequence length="80" mass="9484">MLLASVETVVLFRLRRKNRERYFQKVQEKFVIIRIFFSDKNIDQEGLYIERMLGCCILEDDNKKPGGLFRDTGSIKGKIR</sequence>
<dbReference type="Proteomes" id="UP000231857">
    <property type="component" value="Unassembled WGS sequence"/>
</dbReference>
<comment type="caution">
    <text evidence="1">The sequence shown here is derived from an EMBL/GenBank/DDBJ whole genome shotgun (WGS) entry which is preliminary data.</text>
</comment>
<evidence type="ECO:0000313" key="2">
    <source>
        <dbReference type="Proteomes" id="UP000231857"/>
    </source>
</evidence>
<keyword evidence="2" id="KW-1185">Reference proteome</keyword>
<dbReference type="EMBL" id="NPEI01000001">
    <property type="protein sequence ID" value="PKA17491.1"/>
    <property type="molecule type" value="Genomic_DNA"/>
</dbReference>
<protein>
    <submittedName>
        <fullName evidence="1">Uncharacterized protein</fullName>
    </submittedName>
</protein>
<name>A0ABX4PQC3_9LEPT</name>